<dbReference type="EMBL" id="LPEQ01000113">
    <property type="protein sequence ID" value="KVV40927.1"/>
    <property type="molecule type" value="Genomic_DNA"/>
</dbReference>
<protein>
    <recommendedName>
        <fullName evidence="1">Bacterial shufflon protein N-terminal domain-containing protein</fullName>
    </recommendedName>
</protein>
<dbReference type="Pfam" id="PF04917">
    <property type="entry name" value="Shufflon_N"/>
    <property type="match status" value="1"/>
</dbReference>
<name>A0A106DRF3_9BURK</name>
<accession>A0A106DRF3</accession>
<evidence type="ECO:0000313" key="3">
    <source>
        <dbReference type="Proteomes" id="UP000062317"/>
    </source>
</evidence>
<gene>
    <name evidence="2" type="ORF">WT27_13460</name>
</gene>
<dbReference type="AlphaFoldDB" id="A0A106DRF3"/>
<evidence type="ECO:0000259" key="1">
    <source>
        <dbReference type="Pfam" id="PF04917"/>
    </source>
</evidence>
<dbReference type="InterPro" id="IPR007001">
    <property type="entry name" value="Shufflon_N"/>
</dbReference>
<comment type="caution">
    <text evidence="2">The sequence shown here is derived from an EMBL/GenBank/DDBJ whole genome shotgun (WGS) entry which is preliminary data.</text>
</comment>
<keyword evidence="3" id="KW-1185">Reference proteome</keyword>
<dbReference type="RefSeq" id="WP_060108248.1">
    <property type="nucleotide sequence ID" value="NZ_LPEQ01000113.1"/>
</dbReference>
<proteinExistence type="predicted"/>
<evidence type="ECO:0000313" key="2">
    <source>
        <dbReference type="EMBL" id="KVV40927.1"/>
    </source>
</evidence>
<dbReference type="Proteomes" id="UP000062317">
    <property type="component" value="Unassembled WGS sequence"/>
</dbReference>
<organism evidence="2 3">
    <name type="scientific">Burkholderia territorii</name>
    <dbReference type="NCBI Taxonomy" id="1503055"/>
    <lineage>
        <taxon>Bacteria</taxon>
        <taxon>Pseudomonadati</taxon>
        <taxon>Pseudomonadota</taxon>
        <taxon>Betaproteobacteria</taxon>
        <taxon>Burkholderiales</taxon>
        <taxon>Burkholderiaceae</taxon>
        <taxon>Burkholderia</taxon>
        <taxon>Burkholderia cepacia complex</taxon>
    </lineage>
</organism>
<feature type="domain" description="Bacterial shufflon protein N-terminal" evidence="1">
    <location>
        <begin position="36"/>
        <end position="245"/>
    </location>
</feature>
<sequence>MDPILGAVAALILSMLGVAGFITFAQQGVTNVLTAATASQMVTFNKAAQRYITDNGATIAASATPTVPVTISTAMLSAANYLPASYLTTNPFQQTWQVQVLQPSPGVLQSLVMSTGGRPISDTKQLVQIAAQAGAQGGFIPYANQAGDATMQPSSAYGAFGAWKISLANYTNPGAGHLASLLAFGNTQTNNNYLYRVAVPNRPELNNMQTDLGLTDTGGTAHNINGVNTVNAKQAQFSGTIGTNGFSPTQGLPPAWGGGVHTWDVYAEGSMAAGTGGQMKAGLNQTGAVWGQTFQPANIATGGQGCGSNGLIAANSDGSGQILSCQGGIWLPIGGRWLQMYKYDVWHGYGVPVPACPSGGIPRVLVYPTNFTVDDTGTVNFGATQSGGQWIVYITDGVGTPIGGAAASAATFCAY</sequence>
<reference evidence="2 3" key="1">
    <citation type="submission" date="2015-11" db="EMBL/GenBank/DDBJ databases">
        <title>Expanding the genomic diversity of Burkholderia species for the development of highly accurate diagnostics.</title>
        <authorList>
            <person name="Sahl J."/>
            <person name="Keim P."/>
            <person name="Wagner D."/>
        </authorList>
    </citation>
    <scope>NUCLEOTIDE SEQUENCE [LARGE SCALE GENOMIC DNA]</scope>
    <source>
        <strain evidence="2 3">MSMB1301WGS</strain>
    </source>
</reference>